<dbReference type="Gene3D" id="3.40.50.1820">
    <property type="entry name" value="alpha/beta hydrolase"/>
    <property type="match status" value="1"/>
</dbReference>
<feature type="region of interest" description="Disordered" evidence="1">
    <location>
        <begin position="1"/>
        <end position="51"/>
    </location>
</feature>
<organism evidence="2 3">
    <name type="scientific">Paraburkholderia tropica</name>
    <dbReference type="NCBI Taxonomy" id="92647"/>
    <lineage>
        <taxon>Bacteria</taxon>
        <taxon>Pseudomonadati</taxon>
        <taxon>Pseudomonadota</taxon>
        <taxon>Betaproteobacteria</taxon>
        <taxon>Burkholderiales</taxon>
        <taxon>Burkholderiaceae</taxon>
        <taxon>Paraburkholderia</taxon>
    </lineage>
</organism>
<accession>A0ABX5MXD3</accession>
<evidence type="ECO:0000256" key="1">
    <source>
        <dbReference type="SAM" id="MobiDB-lite"/>
    </source>
</evidence>
<sequence>MTSSTTPHRHADDRAQNSAQDSVHDSAQDSVHDERAPNERPVAAVAPQRFAVDTARGRGTVPLYTSSGWNAPRNDATRAVILLHGRLRNADAYFALAQRARDGAHAAGNRAAQDTLLLVPQFLADADIDAHRLPPSTLRWDWTNWMGGDDAHGPAPLSSFDVVDALLAALADTVRFPVLREVVIAGHSGGAQVVQRYAVLAAGETALAARGVALRYVIANPSSYVYFDAQRPDGAGGFAPLDAARCPGFNRWKYGLDALPPYARAMQTNNTATLDPRALEAQYARRHVILLLGERDCDPAHPALDRSCEAMTQGAHRLARGRAWAQYMRARHPHASTHTTHEIAGAGHDADAIFGSPAGREALFG</sequence>
<feature type="compositionally biased region" description="Basic and acidic residues" evidence="1">
    <location>
        <begin position="22"/>
        <end position="38"/>
    </location>
</feature>
<keyword evidence="3" id="KW-1185">Reference proteome</keyword>
<dbReference type="PANTHER" id="PTHR35560:SF3">
    <property type="entry name" value="PEPTIDASE S9 PROLYL OLIGOPEPTIDASE CATALYTIC DOMAIN-CONTAINING PROTEIN"/>
    <property type="match status" value="1"/>
</dbReference>
<proteinExistence type="predicted"/>
<comment type="caution">
    <text evidence="2">The sequence shown here is derived from an EMBL/GenBank/DDBJ whole genome shotgun (WGS) entry which is preliminary data.</text>
</comment>
<dbReference type="InterPro" id="IPR029058">
    <property type="entry name" value="AB_hydrolase_fold"/>
</dbReference>
<evidence type="ECO:0000313" key="2">
    <source>
        <dbReference type="EMBL" id="PXX19168.1"/>
    </source>
</evidence>
<reference evidence="2 3" key="1">
    <citation type="submission" date="2018-05" db="EMBL/GenBank/DDBJ databases">
        <title>Genomic Encyclopedia of Type Strains, Phase IV (KMG-V): Genome sequencing to study the core and pangenomes of soil and plant-associated prokaryotes.</title>
        <authorList>
            <person name="Whitman W."/>
        </authorList>
    </citation>
    <scope>NUCLEOTIDE SEQUENCE [LARGE SCALE GENOMIC DNA]</scope>
    <source>
        <strain evidence="2 3">SIr-6563</strain>
    </source>
</reference>
<protein>
    <recommendedName>
        <fullName evidence="4">Alpha/beta hydrolase</fullName>
    </recommendedName>
</protein>
<dbReference type="PANTHER" id="PTHR35560">
    <property type="entry name" value="BLL0132 PROTEIN"/>
    <property type="match status" value="1"/>
</dbReference>
<evidence type="ECO:0008006" key="4">
    <source>
        <dbReference type="Google" id="ProtNLM"/>
    </source>
</evidence>
<dbReference type="RefSeq" id="WP_234774845.1">
    <property type="nucleotide sequence ID" value="NZ_JAGIXD010000007.1"/>
</dbReference>
<gene>
    <name evidence="2" type="ORF">C7400_103159</name>
</gene>
<evidence type="ECO:0000313" key="3">
    <source>
        <dbReference type="Proteomes" id="UP000247515"/>
    </source>
</evidence>
<dbReference type="Proteomes" id="UP000247515">
    <property type="component" value="Unassembled WGS sequence"/>
</dbReference>
<dbReference type="EMBL" id="QJJV01000003">
    <property type="protein sequence ID" value="PXX19168.1"/>
    <property type="molecule type" value="Genomic_DNA"/>
</dbReference>
<name>A0ABX5MXD3_9BURK</name>
<dbReference type="SUPFAM" id="SSF53474">
    <property type="entry name" value="alpha/beta-Hydrolases"/>
    <property type="match status" value="1"/>
</dbReference>